<dbReference type="Proteomes" id="UP000760494">
    <property type="component" value="Unassembled WGS sequence"/>
</dbReference>
<reference evidence="1" key="1">
    <citation type="submission" date="2019-05" db="EMBL/GenBank/DDBJ databases">
        <authorList>
            <person name="Piombo E."/>
        </authorList>
    </citation>
    <scope>NUCLEOTIDE SEQUENCE</scope>
    <source>
        <strain evidence="1">C2S</strain>
    </source>
</reference>
<gene>
    <name evidence="1" type="ORF">C2S_5042</name>
</gene>
<sequence length="191" mass="21623">MDGTETGVVATRTFKLFAGQAATREAVKVTLAKMPSKAVGAYRERWAEKKIQKASSEPQVTNEGRHRSWKAAMYLRPGYAMHGQGMDLELYCMDGTVLPVQADQGWTGLIKVNSVVPRGQFRSSEVENQRHPMTRGSVTTCRKHQLEMMERVVKSLKHHLLPREAGGRKPGVEENHDRMMYRDRDSPKRTV</sequence>
<evidence type="ECO:0000313" key="1">
    <source>
        <dbReference type="EMBL" id="VTT62831.1"/>
    </source>
</evidence>
<organism evidence="1 2">
    <name type="scientific">Fusarium fujikuroi</name>
    <name type="common">Bakanae and foot rot disease fungus</name>
    <name type="synonym">Gibberella fujikuroi</name>
    <dbReference type="NCBI Taxonomy" id="5127"/>
    <lineage>
        <taxon>Eukaryota</taxon>
        <taxon>Fungi</taxon>
        <taxon>Dikarya</taxon>
        <taxon>Ascomycota</taxon>
        <taxon>Pezizomycotina</taxon>
        <taxon>Sordariomycetes</taxon>
        <taxon>Hypocreomycetidae</taxon>
        <taxon>Hypocreales</taxon>
        <taxon>Nectriaceae</taxon>
        <taxon>Fusarium</taxon>
        <taxon>Fusarium fujikuroi species complex</taxon>
    </lineage>
</organism>
<comment type="caution">
    <text evidence="1">The sequence shown here is derived from an EMBL/GenBank/DDBJ whole genome shotgun (WGS) entry which is preliminary data.</text>
</comment>
<dbReference type="AlphaFoldDB" id="A0A5Q3EIE5"/>
<proteinExistence type="predicted"/>
<protein>
    <submittedName>
        <fullName evidence="1">Uncharacterized protein</fullName>
    </submittedName>
</protein>
<name>A0A5Q3EIE5_FUSFU</name>
<dbReference type="EMBL" id="CABFJX010000090">
    <property type="protein sequence ID" value="VTT62831.1"/>
    <property type="molecule type" value="Genomic_DNA"/>
</dbReference>
<evidence type="ECO:0000313" key="2">
    <source>
        <dbReference type="Proteomes" id="UP000760494"/>
    </source>
</evidence>
<accession>A0A5Q3EIE5</accession>